<feature type="active site" description="Proton acceptor" evidence="1">
    <location>
        <position position="209"/>
    </location>
</feature>
<reference evidence="6 7" key="1">
    <citation type="submission" date="2019-02" db="EMBL/GenBank/DDBJ databases">
        <title>Genomic Encyclopedia of Type Strains, Phase IV (KMG-IV): sequencing the most valuable type-strain genomes for metagenomic binning, comparative biology and taxonomic classification.</title>
        <authorList>
            <person name="Goeker M."/>
        </authorList>
    </citation>
    <scope>NUCLEOTIDE SEQUENCE [LARGE SCALE GENOMIC DNA]</scope>
    <source>
        <strain evidence="6 7">DSM 16618</strain>
    </source>
</reference>
<proteinExistence type="predicted"/>
<dbReference type="SMART" id="SM00477">
    <property type="entry name" value="NUC"/>
    <property type="match status" value="1"/>
</dbReference>
<dbReference type="Pfam" id="PF01223">
    <property type="entry name" value="Endonuclease_NS"/>
    <property type="match status" value="1"/>
</dbReference>
<dbReference type="SUPFAM" id="SSF54060">
    <property type="entry name" value="His-Me finger endonucleases"/>
    <property type="match status" value="1"/>
</dbReference>
<dbReference type="EMBL" id="SGWZ01000004">
    <property type="protein sequence ID" value="RZS67315.1"/>
    <property type="molecule type" value="Genomic_DNA"/>
</dbReference>
<dbReference type="GO" id="GO:0016787">
    <property type="term" value="F:hydrolase activity"/>
    <property type="evidence" value="ECO:0007669"/>
    <property type="project" value="InterPro"/>
</dbReference>
<dbReference type="InterPro" id="IPR020821">
    <property type="entry name" value="ENPP1-3/EXOG-like_nuc-like"/>
</dbReference>
<evidence type="ECO:0000313" key="6">
    <source>
        <dbReference type="EMBL" id="RZS67315.1"/>
    </source>
</evidence>
<feature type="compositionally biased region" description="Low complexity" evidence="3">
    <location>
        <begin position="43"/>
        <end position="56"/>
    </location>
</feature>
<comment type="caution">
    <text evidence="6">The sequence shown here is derived from an EMBL/GenBank/DDBJ whole genome shotgun (WGS) entry which is preliminary data.</text>
</comment>
<evidence type="ECO:0000256" key="3">
    <source>
        <dbReference type="SAM" id="MobiDB-lite"/>
    </source>
</evidence>
<feature type="compositionally biased region" description="Basic residues" evidence="3">
    <location>
        <begin position="29"/>
        <end position="41"/>
    </location>
</feature>
<gene>
    <name evidence="6" type="ORF">EV679_2529</name>
</gene>
<evidence type="ECO:0000259" key="5">
    <source>
        <dbReference type="SMART" id="SM00892"/>
    </source>
</evidence>
<dbReference type="GO" id="GO:0004519">
    <property type="term" value="F:endonuclease activity"/>
    <property type="evidence" value="ECO:0007669"/>
    <property type="project" value="UniProtKB-KW"/>
</dbReference>
<keyword evidence="6" id="KW-0255">Endonuclease</keyword>
<dbReference type="SMART" id="SM00892">
    <property type="entry name" value="Endonuclease_NS"/>
    <property type="match status" value="1"/>
</dbReference>
<organism evidence="6 7">
    <name type="scientific">Kerstersia gyiorum</name>
    <dbReference type="NCBI Taxonomy" id="206506"/>
    <lineage>
        <taxon>Bacteria</taxon>
        <taxon>Pseudomonadati</taxon>
        <taxon>Pseudomonadota</taxon>
        <taxon>Betaproteobacteria</taxon>
        <taxon>Burkholderiales</taxon>
        <taxon>Alcaligenaceae</taxon>
        <taxon>Kerstersia</taxon>
    </lineage>
</organism>
<dbReference type="GO" id="GO:0046872">
    <property type="term" value="F:metal ion binding"/>
    <property type="evidence" value="ECO:0007669"/>
    <property type="project" value="UniProtKB-KW"/>
</dbReference>
<dbReference type="InterPro" id="IPR001604">
    <property type="entry name" value="Endo_G_ENPP1-like_dom"/>
</dbReference>
<evidence type="ECO:0000256" key="2">
    <source>
        <dbReference type="PIRSR" id="PIRSR640255-2"/>
    </source>
</evidence>
<evidence type="ECO:0000256" key="1">
    <source>
        <dbReference type="PIRSR" id="PIRSR640255-1"/>
    </source>
</evidence>
<dbReference type="GO" id="GO:0003676">
    <property type="term" value="F:nucleic acid binding"/>
    <property type="evidence" value="ECO:0007669"/>
    <property type="project" value="InterPro"/>
</dbReference>
<evidence type="ECO:0000313" key="7">
    <source>
        <dbReference type="Proteomes" id="UP000292039"/>
    </source>
</evidence>
<evidence type="ECO:0000259" key="4">
    <source>
        <dbReference type="SMART" id="SM00477"/>
    </source>
</evidence>
<keyword evidence="2" id="KW-0479">Metal-binding</keyword>
<feature type="domain" description="DNA/RNA non-specific endonuclease/pyrophosphatase/phosphodiesterase" evidence="5">
    <location>
        <begin position="144"/>
        <end position="336"/>
    </location>
</feature>
<dbReference type="AlphaFoldDB" id="A0A4Q7MGC6"/>
<keyword evidence="6" id="KW-0378">Hydrolase</keyword>
<dbReference type="PANTHER" id="PTHR13966">
    <property type="entry name" value="ENDONUCLEASE RELATED"/>
    <property type="match status" value="1"/>
</dbReference>
<dbReference type="Gene3D" id="3.40.570.10">
    <property type="entry name" value="Extracellular Endonuclease, subunit A"/>
    <property type="match status" value="1"/>
</dbReference>
<feature type="region of interest" description="Disordered" evidence="3">
    <location>
        <begin position="19"/>
        <end position="56"/>
    </location>
</feature>
<dbReference type="PANTHER" id="PTHR13966:SF5">
    <property type="entry name" value="ENDONUCLEASE G, MITOCHONDRIAL"/>
    <property type="match status" value="1"/>
</dbReference>
<feature type="binding site" evidence="2">
    <location>
        <position position="239"/>
    </location>
    <ligand>
        <name>Mg(2+)</name>
        <dbReference type="ChEBI" id="CHEBI:18420"/>
        <note>catalytic</note>
    </ligand>
</feature>
<dbReference type="InterPro" id="IPR044925">
    <property type="entry name" value="His-Me_finger_sf"/>
</dbReference>
<name>A0A4Q7MGC6_9BURK</name>
<accession>A0A4Q7MGC6</accession>
<keyword evidence="6" id="KW-0540">Nuclease</keyword>
<dbReference type="InterPro" id="IPR044929">
    <property type="entry name" value="DNA/RNA_non-sp_Endonuclease_sf"/>
</dbReference>
<protein>
    <submittedName>
        <fullName evidence="6">Endonuclease G</fullName>
    </submittedName>
</protein>
<dbReference type="InterPro" id="IPR040255">
    <property type="entry name" value="Non-specific_endonuclease"/>
</dbReference>
<sequence>MVTDVNGYNANGYLPTWCGTRQQTDTRRMSPKKKTVPRKKNVASSTSSSRSRARASGGQAGRFFRALGASALASFLAASCALHPELRDKLSLEPILSRMVWQQDEPGHVTGQAQVQTNFAGCPQFFPERRPPVVPAQPALRELCFSAFAILHGGRQKTPVFVAQRLNRQMLAQGRSIGRTDRFYAEARLPEAERATLADYRGSGYSRGHMAPAGDMHTAEAMAQSFSLANMVPQNQIHNGGAWNRIEQDTRKYVQRAKGDVYIFTGPVYENGVATIGAGHVAVPSHIYKVVYDASSGRAWVHWHANRPDTKAGPPISYEEFVRRTGLELLPPGALR</sequence>
<dbReference type="Proteomes" id="UP000292039">
    <property type="component" value="Unassembled WGS sequence"/>
</dbReference>
<feature type="domain" description="ENPP1-3/EXOG-like endonuclease/phosphodiesterase" evidence="4">
    <location>
        <begin position="145"/>
        <end position="336"/>
    </location>
</feature>